<dbReference type="PANTHER" id="PTHR30055">
    <property type="entry name" value="HTH-TYPE TRANSCRIPTIONAL REGULATOR RUTR"/>
    <property type="match status" value="1"/>
</dbReference>
<keyword evidence="2" id="KW-0805">Transcription regulation</keyword>
<feature type="DNA-binding region" description="H-T-H motif" evidence="5">
    <location>
        <begin position="38"/>
        <end position="57"/>
    </location>
</feature>
<dbReference type="GO" id="GO:0003700">
    <property type="term" value="F:DNA-binding transcription factor activity"/>
    <property type="evidence" value="ECO:0007669"/>
    <property type="project" value="TreeGrafter"/>
</dbReference>
<evidence type="ECO:0000259" key="6">
    <source>
        <dbReference type="PROSITE" id="PS50977"/>
    </source>
</evidence>
<dbReference type="SUPFAM" id="SSF48498">
    <property type="entry name" value="Tetracyclin repressor-like, C-terminal domain"/>
    <property type="match status" value="1"/>
</dbReference>
<evidence type="ECO:0000256" key="2">
    <source>
        <dbReference type="ARBA" id="ARBA00023015"/>
    </source>
</evidence>
<keyword evidence="4" id="KW-0804">Transcription</keyword>
<dbReference type="SUPFAM" id="SSF46689">
    <property type="entry name" value="Homeodomain-like"/>
    <property type="match status" value="1"/>
</dbReference>
<dbReference type="Pfam" id="PF00440">
    <property type="entry name" value="TetR_N"/>
    <property type="match status" value="1"/>
</dbReference>
<evidence type="ECO:0000313" key="10">
    <source>
        <dbReference type="Proteomes" id="UP000078116"/>
    </source>
</evidence>
<dbReference type="Proteomes" id="UP000077961">
    <property type="component" value="Unassembled WGS sequence"/>
</dbReference>
<dbReference type="EMBL" id="LXKA01000220">
    <property type="protein sequence ID" value="OAJ61391.1"/>
    <property type="molecule type" value="Genomic_DNA"/>
</dbReference>
<keyword evidence="3 5" id="KW-0238">DNA-binding</keyword>
<evidence type="ECO:0000256" key="4">
    <source>
        <dbReference type="ARBA" id="ARBA00023163"/>
    </source>
</evidence>
<keyword evidence="1" id="KW-0678">Repressor</keyword>
<dbReference type="PROSITE" id="PS50977">
    <property type="entry name" value="HTH_TETR_2"/>
    <property type="match status" value="1"/>
</dbReference>
<dbReference type="InterPro" id="IPR009057">
    <property type="entry name" value="Homeodomain-like_sf"/>
</dbReference>
<dbReference type="STRING" id="1462993.A6V36_32230"/>
<accession>A0A1A9N9M7</accession>
<dbReference type="PRINTS" id="PR00455">
    <property type="entry name" value="HTHTETR"/>
</dbReference>
<reference evidence="9 10" key="1">
    <citation type="submission" date="2016-04" db="EMBL/GenBank/DDBJ databases">
        <title>Reclassification of Paraburkholderia panaciterrae (Farh et al. 2015) Dobritsa &amp; Samadpour 2016 as a later homotypic synonym of Paraburkholderia ginsengiterrae (Farh et al. 2015) Dobritsa &amp; Samadpour 2016.</title>
        <authorList>
            <person name="Dobritsa A.P."/>
            <person name="Kutumbaka K."/>
            <person name="Samadpour M."/>
        </authorList>
    </citation>
    <scope>NUCLEOTIDE SEQUENCE [LARGE SCALE GENOMIC DNA]</scope>
    <source>
        <strain evidence="8 10">DCY85</strain>
        <strain evidence="7 9">DCY85-1</strain>
    </source>
</reference>
<gene>
    <name evidence="7" type="ORF">A6V36_32230</name>
    <name evidence="8" type="ORF">A6V37_25265</name>
</gene>
<dbReference type="OrthoDB" id="8595767at2"/>
<dbReference type="GO" id="GO:0000976">
    <property type="term" value="F:transcription cis-regulatory region binding"/>
    <property type="evidence" value="ECO:0007669"/>
    <property type="project" value="TreeGrafter"/>
</dbReference>
<evidence type="ECO:0000256" key="5">
    <source>
        <dbReference type="PROSITE-ProRule" id="PRU00335"/>
    </source>
</evidence>
<name>A0A1A9N9M7_9BURK</name>
<dbReference type="PROSITE" id="PS01081">
    <property type="entry name" value="HTH_TETR_1"/>
    <property type="match status" value="1"/>
</dbReference>
<sequence>MTDSDTPGRRARKRASTLDALAENAIRLFHSHGYEAVTMEQIALEADVAKGTLYNHFATKEAVLAHWIHAQLAIDMAHLGPRIEREPHFAPAISVMLDASAAWCEAHRAWIAPYLRFRFLSFTGVEREAGTSSPSDHIDGFAMLIGRAQHTGELRNDLAASHLATLLHHLYLGALMRWLATPELDLQEEFAAIVKLFIEGAACPSAPTVKSRKS</sequence>
<evidence type="ECO:0000256" key="3">
    <source>
        <dbReference type="ARBA" id="ARBA00023125"/>
    </source>
</evidence>
<protein>
    <submittedName>
        <fullName evidence="8">TetR family transcriptional regulator</fullName>
    </submittedName>
</protein>
<dbReference type="AlphaFoldDB" id="A0A1A9N9M7"/>
<dbReference type="RefSeq" id="WP_064269325.1">
    <property type="nucleotide sequence ID" value="NZ_LXJZ01000181.1"/>
</dbReference>
<proteinExistence type="predicted"/>
<evidence type="ECO:0000313" key="8">
    <source>
        <dbReference type="EMBL" id="OAJ61391.1"/>
    </source>
</evidence>
<dbReference type="PANTHER" id="PTHR30055:SF223">
    <property type="entry name" value="HTH-TYPE TRANSCRIPTIONAL REGULATOR UIDR"/>
    <property type="match status" value="1"/>
</dbReference>
<evidence type="ECO:0000256" key="1">
    <source>
        <dbReference type="ARBA" id="ARBA00022491"/>
    </source>
</evidence>
<comment type="caution">
    <text evidence="8">The sequence shown here is derived from an EMBL/GenBank/DDBJ whole genome shotgun (WGS) entry which is preliminary data.</text>
</comment>
<feature type="domain" description="HTH tetR-type" evidence="6">
    <location>
        <begin position="15"/>
        <end position="75"/>
    </location>
</feature>
<dbReference type="Proteomes" id="UP000078116">
    <property type="component" value="Unassembled WGS sequence"/>
</dbReference>
<dbReference type="Gene3D" id="1.10.357.10">
    <property type="entry name" value="Tetracycline Repressor, domain 2"/>
    <property type="match status" value="1"/>
</dbReference>
<organism evidence="8 10">
    <name type="scientific">Paraburkholderia ginsengiterrae</name>
    <dbReference type="NCBI Taxonomy" id="1462993"/>
    <lineage>
        <taxon>Bacteria</taxon>
        <taxon>Pseudomonadati</taxon>
        <taxon>Pseudomonadota</taxon>
        <taxon>Betaproteobacteria</taxon>
        <taxon>Burkholderiales</taxon>
        <taxon>Burkholderiaceae</taxon>
        <taxon>Paraburkholderia</taxon>
    </lineage>
</organism>
<dbReference type="InterPro" id="IPR050109">
    <property type="entry name" value="HTH-type_TetR-like_transc_reg"/>
</dbReference>
<evidence type="ECO:0000313" key="9">
    <source>
        <dbReference type="Proteomes" id="UP000077961"/>
    </source>
</evidence>
<keyword evidence="9" id="KW-1185">Reference proteome</keyword>
<evidence type="ECO:0000313" key="7">
    <source>
        <dbReference type="EMBL" id="OAJ57138.1"/>
    </source>
</evidence>
<dbReference type="EMBL" id="LXJZ01000181">
    <property type="protein sequence ID" value="OAJ57138.1"/>
    <property type="molecule type" value="Genomic_DNA"/>
</dbReference>
<dbReference type="InterPro" id="IPR001647">
    <property type="entry name" value="HTH_TetR"/>
</dbReference>
<dbReference type="InterPro" id="IPR023772">
    <property type="entry name" value="DNA-bd_HTH_TetR-type_CS"/>
</dbReference>
<dbReference type="InterPro" id="IPR036271">
    <property type="entry name" value="Tet_transcr_reg_TetR-rel_C_sf"/>
</dbReference>